<keyword evidence="1" id="KW-0223">Dioxygenase</keyword>
<dbReference type="SUPFAM" id="SSF143410">
    <property type="entry name" value="DOPA-like"/>
    <property type="match status" value="1"/>
</dbReference>
<gene>
    <name evidence="1" type="ORF">GEV47_17225</name>
</gene>
<keyword evidence="1" id="KW-0560">Oxidoreductase</keyword>
<dbReference type="PANTHER" id="PTHR36423:SF2">
    <property type="entry name" value="AFR070WP"/>
    <property type="match status" value="1"/>
</dbReference>
<keyword evidence="2" id="KW-1185">Reference proteome</keyword>
<dbReference type="Proteomes" id="UP000451565">
    <property type="component" value="Unassembled WGS sequence"/>
</dbReference>
<dbReference type="Pfam" id="PF08883">
    <property type="entry name" value="DOPA_dioxygen"/>
    <property type="match status" value="1"/>
</dbReference>
<accession>A0A843YYS7</accession>
<name>A0A843YYS7_9BURK</name>
<dbReference type="AlphaFoldDB" id="A0A843YYS7"/>
<dbReference type="OrthoDB" id="572228at2"/>
<evidence type="ECO:0000313" key="1">
    <source>
        <dbReference type="EMBL" id="MQR02421.1"/>
    </source>
</evidence>
<comment type="caution">
    <text evidence="1">The sequence shown here is derived from an EMBL/GenBank/DDBJ whole genome shotgun (WGS) entry which is preliminary data.</text>
</comment>
<organism evidence="1 2">
    <name type="scientific">Glaciimonas soli</name>
    <dbReference type="NCBI Taxonomy" id="2590999"/>
    <lineage>
        <taxon>Bacteria</taxon>
        <taxon>Pseudomonadati</taxon>
        <taxon>Pseudomonadota</taxon>
        <taxon>Betaproteobacteria</taxon>
        <taxon>Burkholderiales</taxon>
        <taxon>Oxalobacteraceae</taxon>
        <taxon>Glaciimonas</taxon>
    </lineage>
</organism>
<proteinExistence type="predicted"/>
<dbReference type="PIRSF" id="PIRSF028139">
    <property type="entry name" value="DOPA-diox_rel_Mll2280"/>
    <property type="match status" value="1"/>
</dbReference>
<dbReference type="PANTHER" id="PTHR36423">
    <property type="entry name" value="AFR070WP"/>
    <property type="match status" value="1"/>
</dbReference>
<protein>
    <submittedName>
        <fullName evidence="1">4,5-dioxygenase</fullName>
    </submittedName>
</protein>
<dbReference type="InterPro" id="IPR023389">
    <property type="entry name" value="DOPA-like_sf"/>
</dbReference>
<sequence length="116" mass="13505">MQKDSVVIKGYHAHVYFDSRELPAALQLREEIANVFSVDLGRVRDQAYGPHPKGAYQIAFSNEQFSDVVQWLMLHRQRLDILVHPLTDDDLRDHKEFPLWLGNSLPLNLEIFKKAH</sequence>
<dbReference type="InterPro" id="IPR014980">
    <property type="entry name" value="DOPA_dioxygen"/>
</dbReference>
<evidence type="ECO:0000313" key="2">
    <source>
        <dbReference type="Proteomes" id="UP000451565"/>
    </source>
</evidence>
<dbReference type="RefSeq" id="WP_153236050.1">
    <property type="nucleotide sequence ID" value="NZ_WINI01000009.1"/>
</dbReference>
<dbReference type="EMBL" id="WINI01000009">
    <property type="protein sequence ID" value="MQR02421.1"/>
    <property type="molecule type" value="Genomic_DNA"/>
</dbReference>
<dbReference type="Gene3D" id="3.30.70.1240">
    <property type="entry name" value="DOPA-like domains"/>
    <property type="match status" value="1"/>
</dbReference>
<reference evidence="1 2" key="1">
    <citation type="submission" date="2019-10" db="EMBL/GenBank/DDBJ databases">
        <title>Glaciimonas soli sp. nov., a psychrophilic bacterium isolated from the forest soil of a high elevation mountain in Taiwan.</title>
        <authorList>
            <person name="Wang L.-T."/>
            <person name="Shieh W.Y."/>
        </authorList>
    </citation>
    <scope>NUCLEOTIDE SEQUENCE [LARGE SCALE GENOMIC DNA]</scope>
    <source>
        <strain evidence="1 2">GS1</strain>
    </source>
</reference>
<dbReference type="GO" id="GO:0051213">
    <property type="term" value="F:dioxygenase activity"/>
    <property type="evidence" value="ECO:0007669"/>
    <property type="project" value="UniProtKB-KW"/>
</dbReference>